<name>A0A5N5CTE4_9PEZI</name>
<reference evidence="3 4" key="1">
    <citation type="journal article" date="2019" name="Sci. Rep.">
        <title>A multi-omics analysis of the grapevine pathogen Lasiodiplodia theobromae reveals that temperature affects the expression of virulence- and pathogenicity-related genes.</title>
        <authorList>
            <person name="Felix C."/>
            <person name="Meneses R."/>
            <person name="Goncalves M.F.M."/>
            <person name="Tilleman L."/>
            <person name="Duarte A.S."/>
            <person name="Jorrin-Novo J.V."/>
            <person name="Van de Peer Y."/>
            <person name="Deforce D."/>
            <person name="Van Nieuwerburgh F."/>
            <person name="Esteves A.C."/>
            <person name="Alves A."/>
        </authorList>
    </citation>
    <scope>NUCLEOTIDE SEQUENCE [LARGE SCALE GENOMIC DNA]</scope>
    <source>
        <strain evidence="3 4">LA-SOL3</strain>
    </source>
</reference>
<evidence type="ECO:0000313" key="4">
    <source>
        <dbReference type="Proteomes" id="UP000325902"/>
    </source>
</evidence>
<dbReference type="PANTHER" id="PTHR46082:SF6">
    <property type="entry name" value="AAA+ ATPASE DOMAIN-CONTAINING PROTEIN-RELATED"/>
    <property type="match status" value="1"/>
</dbReference>
<dbReference type="Pfam" id="PF25000">
    <property type="entry name" value="DUF7779"/>
    <property type="match status" value="1"/>
</dbReference>
<evidence type="ECO:0000256" key="1">
    <source>
        <dbReference type="SAM" id="MobiDB-lite"/>
    </source>
</evidence>
<gene>
    <name evidence="3" type="primary">KLC_2</name>
    <name evidence="3" type="ORF">DBV05_g12701</name>
</gene>
<organism evidence="3 4">
    <name type="scientific">Lasiodiplodia theobromae</name>
    <dbReference type="NCBI Taxonomy" id="45133"/>
    <lineage>
        <taxon>Eukaryota</taxon>
        <taxon>Fungi</taxon>
        <taxon>Dikarya</taxon>
        <taxon>Ascomycota</taxon>
        <taxon>Pezizomycotina</taxon>
        <taxon>Dothideomycetes</taxon>
        <taxon>Dothideomycetes incertae sedis</taxon>
        <taxon>Botryosphaeriales</taxon>
        <taxon>Botryosphaeriaceae</taxon>
        <taxon>Lasiodiplodia</taxon>
    </lineage>
</organism>
<dbReference type="InterPro" id="IPR011990">
    <property type="entry name" value="TPR-like_helical_dom_sf"/>
</dbReference>
<sequence>SSTRKREPFSTVPFAPDPDFVDRPELLAWIRARCAGPGARAALVGLGGVGKSQLAIGYAHSIRDATPHTYVLWVHAGTRARFEQAYRSLADRLALPGRHDPKTDVLRLVTNWLCDEANGRWTMIVDNADDFETFFPSRAHGQYEPLEGASASLATYLPQSRNGSILVTSRNKDAAFKLVGNYNYIKEVRVMDESQGLQLLRNKLHDTSAEKGAVNLLRALNHTPLAITQAAAYINRRARMTILDYLAEFHANDKKRESLLHRDAGDLRRDASASNSVVTTWQISFERIRQERPSAADLLSLMSFFNPQGIPESILRKSRRAAAEPGYEDEADDVFIEDFDILRAYSLIAETAEPDTCEMHALVQFCTRVWLSSSGEAERWKGAFIELMAREFPTGEFENWGRCQQLLPHVESLLDGEAATDELLKALAQILANVGWYMWMKGDYKAGERIARKAVAVGERVLGLDNELTLTSVSILALVLRDQGKYGEAEELCRRALEGYEKELGERHPDTLISVYNLAYLLHKQERYEEASELYQRACDGFEQALGPQHPTTTACLNYFSAMQQEATQARLEQSQEPVHNDRTPVGDVVRPEPRSESASSRQGHKKGSMMARWKERLRRKAS</sequence>
<dbReference type="Pfam" id="PF13424">
    <property type="entry name" value="TPR_12"/>
    <property type="match status" value="1"/>
</dbReference>
<dbReference type="Gene3D" id="3.40.50.300">
    <property type="entry name" value="P-loop containing nucleotide triphosphate hydrolases"/>
    <property type="match status" value="1"/>
</dbReference>
<accession>A0A5N5CTE4</accession>
<dbReference type="Proteomes" id="UP000325902">
    <property type="component" value="Unassembled WGS sequence"/>
</dbReference>
<dbReference type="InterPro" id="IPR056681">
    <property type="entry name" value="DUF7779"/>
</dbReference>
<proteinExistence type="predicted"/>
<dbReference type="InterPro" id="IPR027417">
    <property type="entry name" value="P-loop_NTPase"/>
</dbReference>
<evidence type="ECO:0000259" key="2">
    <source>
        <dbReference type="Pfam" id="PF25000"/>
    </source>
</evidence>
<feature type="compositionally biased region" description="Basic and acidic residues" evidence="1">
    <location>
        <begin position="579"/>
        <end position="596"/>
    </location>
</feature>
<keyword evidence="4" id="KW-1185">Reference proteome</keyword>
<dbReference type="InterPro" id="IPR053137">
    <property type="entry name" value="NLR-like"/>
</dbReference>
<dbReference type="Pfam" id="PF13374">
    <property type="entry name" value="TPR_10"/>
    <property type="match status" value="1"/>
</dbReference>
<protein>
    <submittedName>
        <fullName evidence="3">Kinesin light chain</fullName>
    </submittedName>
</protein>
<evidence type="ECO:0000313" key="3">
    <source>
        <dbReference type="EMBL" id="KAB2568619.1"/>
    </source>
</evidence>
<dbReference type="OrthoDB" id="1658288at2759"/>
<feature type="non-terminal residue" evidence="3">
    <location>
        <position position="1"/>
    </location>
</feature>
<dbReference type="PANTHER" id="PTHR46082">
    <property type="entry name" value="ATP/GTP-BINDING PROTEIN-RELATED"/>
    <property type="match status" value="1"/>
</dbReference>
<dbReference type="AlphaFoldDB" id="A0A5N5CTE4"/>
<comment type="caution">
    <text evidence="3">The sequence shown here is derived from an EMBL/GenBank/DDBJ whole genome shotgun (WGS) entry which is preliminary data.</text>
</comment>
<feature type="region of interest" description="Disordered" evidence="1">
    <location>
        <begin position="567"/>
        <end position="623"/>
    </location>
</feature>
<dbReference type="Gene3D" id="1.25.40.10">
    <property type="entry name" value="Tetratricopeptide repeat domain"/>
    <property type="match status" value="1"/>
</dbReference>
<dbReference type="EMBL" id="VCHE01000328">
    <property type="protein sequence ID" value="KAB2568619.1"/>
    <property type="molecule type" value="Genomic_DNA"/>
</dbReference>
<feature type="compositionally biased region" description="Polar residues" evidence="1">
    <location>
        <begin position="567"/>
        <end position="578"/>
    </location>
</feature>
<dbReference type="SUPFAM" id="SSF52540">
    <property type="entry name" value="P-loop containing nucleoside triphosphate hydrolases"/>
    <property type="match status" value="1"/>
</dbReference>
<dbReference type="SUPFAM" id="SSF48452">
    <property type="entry name" value="TPR-like"/>
    <property type="match status" value="1"/>
</dbReference>
<feature type="domain" description="DUF7779" evidence="2">
    <location>
        <begin position="290"/>
        <end position="372"/>
    </location>
</feature>